<dbReference type="PROSITE" id="PS50090">
    <property type="entry name" value="MYB_LIKE"/>
    <property type="match status" value="3"/>
</dbReference>
<feature type="domain" description="Myb-like" evidence="2">
    <location>
        <begin position="150"/>
        <end position="210"/>
    </location>
</feature>
<dbReference type="GO" id="GO:0005634">
    <property type="term" value="C:nucleus"/>
    <property type="evidence" value="ECO:0007669"/>
    <property type="project" value="TreeGrafter"/>
</dbReference>
<feature type="domain" description="Myb-like" evidence="2">
    <location>
        <begin position="92"/>
        <end position="149"/>
    </location>
</feature>
<evidence type="ECO:0000256" key="1">
    <source>
        <dbReference type="SAM" id="MobiDB-lite"/>
    </source>
</evidence>
<dbReference type="InterPro" id="IPR050560">
    <property type="entry name" value="MYB_TF"/>
</dbReference>
<proteinExistence type="predicted"/>
<evidence type="ECO:0000313" key="4">
    <source>
        <dbReference type="EMBL" id="CAD8066492.1"/>
    </source>
</evidence>
<accession>A0A8S1LJZ2</accession>
<dbReference type="PROSITE" id="PS51294">
    <property type="entry name" value="HTH_MYB"/>
    <property type="match status" value="1"/>
</dbReference>
<gene>
    <name evidence="4" type="ORF">PPRIM_AZ9-3.1.T0390116</name>
</gene>
<dbReference type="Pfam" id="PF13921">
    <property type="entry name" value="Myb_DNA-bind_6"/>
    <property type="match status" value="1"/>
</dbReference>
<dbReference type="OMA" id="KNELCAF"/>
<dbReference type="AlphaFoldDB" id="A0A8S1LJZ2"/>
<dbReference type="GO" id="GO:0000978">
    <property type="term" value="F:RNA polymerase II cis-regulatory region sequence-specific DNA binding"/>
    <property type="evidence" value="ECO:0007669"/>
    <property type="project" value="TreeGrafter"/>
</dbReference>
<organism evidence="4 5">
    <name type="scientific">Paramecium primaurelia</name>
    <dbReference type="NCBI Taxonomy" id="5886"/>
    <lineage>
        <taxon>Eukaryota</taxon>
        <taxon>Sar</taxon>
        <taxon>Alveolata</taxon>
        <taxon>Ciliophora</taxon>
        <taxon>Intramacronucleata</taxon>
        <taxon>Oligohymenophorea</taxon>
        <taxon>Peniculida</taxon>
        <taxon>Parameciidae</taxon>
        <taxon>Paramecium</taxon>
    </lineage>
</organism>
<dbReference type="PANTHER" id="PTHR45614:SF274">
    <property type="entry name" value="MYB-LIKE DNA-BINDING PROTEIN"/>
    <property type="match status" value="1"/>
</dbReference>
<feature type="domain" description="Myb-like" evidence="2">
    <location>
        <begin position="211"/>
        <end position="262"/>
    </location>
</feature>
<keyword evidence="5" id="KW-1185">Reference proteome</keyword>
<reference evidence="4" key="1">
    <citation type="submission" date="2021-01" db="EMBL/GenBank/DDBJ databases">
        <authorList>
            <consortium name="Genoscope - CEA"/>
            <person name="William W."/>
        </authorList>
    </citation>
    <scope>NUCLEOTIDE SEQUENCE</scope>
</reference>
<dbReference type="InterPro" id="IPR001005">
    <property type="entry name" value="SANT/Myb"/>
</dbReference>
<evidence type="ECO:0000313" key="5">
    <source>
        <dbReference type="Proteomes" id="UP000688137"/>
    </source>
</evidence>
<name>A0A8S1LJZ2_PARPR</name>
<evidence type="ECO:0000259" key="3">
    <source>
        <dbReference type="PROSITE" id="PS51294"/>
    </source>
</evidence>
<feature type="region of interest" description="Disordered" evidence="1">
    <location>
        <begin position="1"/>
        <end position="25"/>
    </location>
</feature>
<dbReference type="Proteomes" id="UP000688137">
    <property type="component" value="Unassembled WGS sequence"/>
</dbReference>
<sequence>MSNRNRSLAERRNSKSKCKTAISQRKNSDNEDYNFYQEFQLFYPQAQEIKFTKFEYMKEFFNLGITEFPSDKEINRIQQEILTTSGWNTNLKKNWTLNEKKVLIWLIGKLSIMRNEDIRDLSSELFEEISKMICRRDKDQCKQKWSQMQKIALQQQPFQPEEDKKLYDIILQYQSVDMGQKWSQIAQELNQNSNIYRSSKQCRERWLNHLNPKISKQPWTDEEDIQLLNLVKEQGRRWAEISKIMDGKRSENNLKNRFNSLIKREKDLPVIQTQNGSATNLDDLLSGCTGPEITDMQKLAIDALLSKLKWRSAESYNKNIKKKSQELIDNIDNQVRRQSQSRTQINVQYTIGNLETEQNIMELTPCLVNVSKNIIYFCTQDLLIQYLGYHQQQQQQFKDQFDKIKSELCAFDLGFQNFRSTLSMIEEIEEPLKSQTHFQPNDLDGFFNLETSEIISKPIYVNSLDMITNSAIKYLQRWKTESQFNDLRRSSISIPRSLPNLIQIQQ</sequence>
<comment type="caution">
    <text evidence="4">The sequence shown here is derived from an EMBL/GenBank/DDBJ whole genome shotgun (WGS) entry which is preliminary data.</text>
</comment>
<dbReference type="PANTHER" id="PTHR45614">
    <property type="entry name" value="MYB PROTEIN-RELATED"/>
    <property type="match status" value="1"/>
</dbReference>
<protein>
    <submittedName>
        <fullName evidence="4">Uncharacterized protein</fullName>
    </submittedName>
</protein>
<dbReference type="SMART" id="SM00717">
    <property type="entry name" value="SANT"/>
    <property type="match status" value="3"/>
</dbReference>
<dbReference type="CDD" id="cd00167">
    <property type="entry name" value="SANT"/>
    <property type="match status" value="2"/>
</dbReference>
<dbReference type="InterPro" id="IPR017930">
    <property type="entry name" value="Myb_dom"/>
</dbReference>
<evidence type="ECO:0000259" key="2">
    <source>
        <dbReference type="PROSITE" id="PS50090"/>
    </source>
</evidence>
<dbReference type="GO" id="GO:0000981">
    <property type="term" value="F:DNA-binding transcription factor activity, RNA polymerase II-specific"/>
    <property type="evidence" value="ECO:0007669"/>
    <property type="project" value="TreeGrafter"/>
</dbReference>
<dbReference type="EMBL" id="CAJJDM010000038">
    <property type="protein sequence ID" value="CAD8066492.1"/>
    <property type="molecule type" value="Genomic_DNA"/>
</dbReference>
<feature type="domain" description="HTH myb-type" evidence="3">
    <location>
        <begin position="211"/>
        <end position="266"/>
    </location>
</feature>